<dbReference type="Proteomes" id="UP000324800">
    <property type="component" value="Unassembled WGS sequence"/>
</dbReference>
<reference evidence="2 3" key="1">
    <citation type="submission" date="2019-03" db="EMBL/GenBank/DDBJ databases">
        <title>Single cell metagenomics reveals metabolic interactions within the superorganism composed of flagellate Streblomastix strix and complex community of Bacteroidetes bacteria on its surface.</title>
        <authorList>
            <person name="Treitli S.C."/>
            <person name="Kolisko M."/>
            <person name="Husnik F."/>
            <person name="Keeling P."/>
            <person name="Hampl V."/>
        </authorList>
    </citation>
    <scope>NUCLEOTIDE SEQUENCE [LARGE SCALE GENOMIC DNA]</scope>
    <source>
        <strain evidence="2">ST1C</strain>
    </source>
</reference>
<protein>
    <submittedName>
        <fullName evidence="2">Uncharacterized protein</fullName>
    </submittedName>
</protein>
<organism evidence="2 3">
    <name type="scientific">Streblomastix strix</name>
    <dbReference type="NCBI Taxonomy" id="222440"/>
    <lineage>
        <taxon>Eukaryota</taxon>
        <taxon>Metamonada</taxon>
        <taxon>Preaxostyla</taxon>
        <taxon>Oxymonadida</taxon>
        <taxon>Streblomastigidae</taxon>
        <taxon>Streblomastix</taxon>
    </lineage>
</organism>
<sequence length="409" mass="46553">MSNMIQSSSSSSSSTQGQGPSGSGNQLIAGIRNRRVYQNVYNEGANDYLPYNVKNQARYMGFIRGQPKTKLPRQNITFENITARIGNGTIGERRRAQQRALAEQVEPGLMHIVGRLAKDIKRVKALVNEKSAQNWITDRGLKDWKVKTEDLDLDPNTPKNVIVTNPSGFYSIDGYRAVEPKQRFMLSQYYGKYPTKLQRADHNYGSWYDETIRPLIPDAVGKQLFNKAVQIVLKSMGHSIDENNGRENQALRRQQQLTFLKLAPFLWKSYFIGTYAAANAPEQAKQAFTQANYFQMYNNVQTRKQYEAINKQAINVFNSLYQGKPLAELTELYDQIKVQITRANAAIEEGEDLGFVLNFITQKLSYETAIRIISHTKAMKKDQEEDQDEIEAIQQSLIDGGTEKQNDKI</sequence>
<evidence type="ECO:0000313" key="2">
    <source>
        <dbReference type="EMBL" id="KAA6373957.1"/>
    </source>
</evidence>
<gene>
    <name evidence="2" type="ORF">EZS28_030517</name>
</gene>
<name>A0A5J4UU99_9EUKA</name>
<comment type="caution">
    <text evidence="2">The sequence shown here is derived from an EMBL/GenBank/DDBJ whole genome shotgun (WGS) entry which is preliminary data.</text>
</comment>
<dbReference type="EMBL" id="SNRW01012337">
    <property type="protein sequence ID" value="KAA6373957.1"/>
    <property type="molecule type" value="Genomic_DNA"/>
</dbReference>
<feature type="region of interest" description="Disordered" evidence="1">
    <location>
        <begin position="1"/>
        <end position="26"/>
    </location>
</feature>
<dbReference type="AlphaFoldDB" id="A0A5J4UU99"/>
<proteinExistence type="predicted"/>
<evidence type="ECO:0000313" key="3">
    <source>
        <dbReference type="Proteomes" id="UP000324800"/>
    </source>
</evidence>
<evidence type="ECO:0000256" key="1">
    <source>
        <dbReference type="SAM" id="MobiDB-lite"/>
    </source>
</evidence>
<accession>A0A5J4UU99</accession>